<name>A0ABW1G2D9_9ACTN</name>
<reference evidence="3" key="1">
    <citation type="journal article" date="2019" name="Int. J. Syst. Evol. Microbiol.">
        <title>The Global Catalogue of Microorganisms (GCM) 10K type strain sequencing project: providing services to taxonomists for standard genome sequencing and annotation.</title>
        <authorList>
            <consortium name="The Broad Institute Genomics Platform"/>
            <consortium name="The Broad Institute Genome Sequencing Center for Infectious Disease"/>
            <person name="Wu L."/>
            <person name="Ma J."/>
        </authorList>
    </citation>
    <scope>NUCLEOTIDE SEQUENCE [LARGE SCALE GENOMIC DNA]</scope>
    <source>
        <strain evidence="3">JCM 4816</strain>
    </source>
</reference>
<protein>
    <submittedName>
        <fullName evidence="2">Uncharacterized protein</fullName>
    </submittedName>
</protein>
<accession>A0ABW1G2D9</accession>
<comment type="caution">
    <text evidence="2">The sequence shown here is derived from an EMBL/GenBank/DDBJ whole genome shotgun (WGS) entry which is preliminary data.</text>
</comment>
<gene>
    <name evidence="2" type="ORF">ACFP3V_13680</name>
</gene>
<dbReference type="RefSeq" id="WP_380583310.1">
    <property type="nucleotide sequence ID" value="NZ_JBHSQJ010000054.1"/>
</dbReference>
<dbReference type="Proteomes" id="UP001596174">
    <property type="component" value="Unassembled WGS sequence"/>
</dbReference>
<proteinExistence type="predicted"/>
<sequence>MADDALRSSIREALGEVETGTASGRPRAQLPLHEAPMNVPADPRTAAHETSQNRTLHMQLMPEALARVHMQERLQEAEHQRLLRAVALKRRAERASLRARRALASVVLSG</sequence>
<evidence type="ECO:0000313" key="2">
    <source>
        <dbReference type="EMBL" id="MFC5908258.1"/>
    </source>
</evidence>
<feature type="region of interest" description="Disordered" evidence="1">
    <location>
        <begin position="1"/>
        <end position="50"/>
    </location>
</feature>
<keyword evidence="3" id="KW-1185">Reference proteome</keyword>
<dbReference type="EMBL" id="JBHSQJ010000054">
    <property type="protein sequence ID" value="MFC5908258.1"/>
    <property type="molecule type" value="Genomic_DNA"/>
</dbReference>
<evidence type="ECO:0000313" key="3">
    <source>
        <dbReference type="Proteomes" id="UP001596174"/>
    </source>
</evidence>
<organism evidence="2 3">
    <name type="scientific">Streptacidiphilus monticola</name>
    <dbReference type="NCBI Taxonomy" id="2161674"/>
    <lineage>
        <taxon>Bacteria</taxon>
        <taxon>Bacillati</taxon>
        <taxon>Actinomycetota</taxon>
        <taxon>Actinomycetes</taxon>
        <taxon>Kitasatosporales</taxon>
        <taxon>Streptomycetaceae</taxon>
        <taxon>Streptacidiphilus</taxon>
    </lineage>
</organism>
<evidence type="ECO:0000256" key="1">
    <source>
        <dbReference type="SAM" id="MobiDB-lite"/>
    </source>
</evidence>
<feature type="compositionally biased region" description="Basic and acidic residues" evidence="1">
    <location>
        <begin position="1"/>
        <end position="14"/>
    </location>
</feature>